<dbReference type="GO" id="GO:0003677">
    <property type="term" value="F:DNA binding"/>
    <property type="evidence" value="ECO:0007669"/>
    <property type="project" value="UniProtKB-KW"/>
</dbReference>
<evidence type="ECO:0000313" key="6">
    <source>
        <dbReference type="EMBL" id="OJG37243.1"/>
    </source>
</evidence>
<keyword evidence="2" id="KW-0238">DNA-binding</keyword>
<feature type="compositionally biased region" description="Basic and acidic residues" evidence="4">
    <location>
        <begin position="223"/>
        <end position="242"/>
    </location>
</feature>
<dbReference type="SMART" id="SM00347">
    <property type="entry name" value="HTH_MARR"/>
    <property type="match status" value="1"/>
</dbReference>
<evidence type="ECO:0000256" key="1">
    <source>
        <dbReference type="ARBA" id="ARBA00023015"/>
    </source>
</evidence>
<dbReference type="AlphaFoldDB" id="A0A1L8SZ66"/>
<dbReference type="PANTHER" id="PTHR42756:SF1">
    <property type="entry name" value="TRANSCRIPTIONAL REPRESSOR OF EMRAB OPERON"/>
    <property type="match status" value="1"/>
</dbReference>
<reference evidence="6 7" key="1">
    <citation type="submission" date="2014-12" db="EMBL/GenBank/DDBJ databases">
        <title>Draft genome sequences of 29 type strains of Enterococci.</title>
        <authorList>
            <person name="Zhong Z."/>
            <person name="Sun Z."/>
            <person name="Liu W."/>
            <person name="Zhang W."/>
            <person name="Zhang H."/>
        </authorList>
    </citation>
    <scope>NUCLEOTIDE SEQUENCE [LARGE SCALE GENOMIC DNA]</scope>
    <source>
        <strain evidence="6 7">DSM 22802</strain>
    </source>
</reference>
<keyword evidence="1" id="KW-0805">Transcription regulation</keyword>
<dbReference type="PROSITE" id="PS50995">
    <property type="entry name" value="HTH_MARR_2"/>
    <property type="match status" value="1"/>
</dbReference>
<dbReference type="InterPro" id="IPR000835">
    <property type="entry name" value="HTH_MarR-typ"/>
</dbReference>
<dbReference type="InterPro" id="IPR036390">
    <property type="entry name" value="WH_DNA-bd_sf"/>
</dbReference>
<dbReference type="SUPFAM" id="SSF46785">
    <property type="entry name" value="Winged helix' DNA-binding domain"/>
    <property type="match status" value="1"/>
</dbReference>
<evidence type="ECO:0000256" key="3">
    <source>
        <dbReference type="ARBA" id="ARBA00023163"/>
    </source>
</evidence>
<evidence type="ECO:0000256" key="4">
    <source>
        <dbReference type="SAM" id="MobiDB-lite"/>
    </source>
</evidence>
<protein>
    <recommendedName>
        <fullName evidence="5">HTH marR-type domain-containing protein</fullName>
    </recommendedName>
</protein>
<dbReference type="STRING" id="319970.RV00_GL000200"/>
<dbReference type="PANTHER" id="PTHR42756">
    <property type="entry name" value="TRANSCRIPTIONAL REGULATOR, MARR"/>
    <property type="match status" value="1"/>
</dbReference>
<organism evidence="6 7">
    <name type="scientific">Enterococcus devriesei</name>
    <dbReference type="NCBI Taxonomy" id="319970"/>
    <lineage>
        <taxon>Bacteria</taxon>
        <taxon>Bacillati</taxon>
        <taxon>Bacillota</taxon>
        <taxon>Bacilli</taxon>
        <taxon>Lactobacillales</taxon>
        <taxon>Enterococcaceae</taxon>
        <taxon>Enterococcus</taxon>
    </lineage>
</organism>
<gene>
    <name evidence="6" type="ORF">RV00_GL000200</name>
</gene>
<comment type="caution">
    <text evidence="6">The sequence shown here is derived from an EMBL/GenBank/DDBJ whole genome shotgun (WGS) entry which is preliminary data.</text>
</comment>
<accession>A0A1L8SZ66</accession>
<dbReference type="Gene3D" id="1.10.10.10">
    <property type="entry name" value="Winged helix-like DNA-binding domain superfamily/Winged helix DNA-binding domain"/>
    <property type="match status" value="1"/>
</dbReference>
<dbReference type="Pfam" id="PF01047">
    <property type="entry name" value="MarR"/>
    <property type="match status" value="1"/>
</dbReference>
<keyword evidence="3" id="KW-0804">Transcription</keyword>
<keyword evidence="7" id="KW-1185">Reference proteome</keyword>
<name>A0A1L8SZ66_9ENTE</name>
<sequence length="242" mass="29068">MEKMKECLIMSDFTKDLMRQLRFISSASNAFMSKRQKLNGQQRVLAVLAKEDGLIQSQLAEILDIRPSSLAELMKKMEKSGDVLRKEEEQDKRIKRVFLTQQGQQKAQKFSHVSEDMSEAFFAGLTEEEQENFSAYMQKISAGWQEEFQKQAGRFVDPMDRLRQMQAMREQFAENWQEDWRNLSREEQHRMRNQMKREMRKASRDFSRDFKHDFRQDFWGSRDFPETPDEKQTTKETEWEDF</sequence>
<dbReference type="PRINTS" id="PR00598">
    <property type="entry name" value="HTHMARR"/>
</dbReference>
<dbReference type="GO" id="GO:0003700">
    <property type="term" value="F:DNA-binding transcription factor activity"/>
    <property type="evidence" value="ECO:0007669"/>
    <property type="project" value="InterPro"/>
</dbReference>
<evidence type="ECO:0000313" key="7">
    <source>
        <dbReference type="Proteomes" id="UP000183700"/>
    </source>
</evidence>
<dbReference type="EMBL" id="JXKM01000001">
    <property type="protein sequence ID" value="OJG37243.1"/>
    <property type="molecule type" value="Genomic_DNA"/>
</dbReference>
<dbReference type="InterPro" id="IPR036388">
    <property type="entry name" value="WH-like_DNA-bd_sf"/>
</dbReference>
<evidence type="ECO:0000259" key="5">
    <source>
        <dbReference type="PROSITE" id="PS50995"/>
    </source>
</evidence>
<proteinExistence type="predicted"/>
<dbReference type="Proteomes" id="UP000183700">
    <property type="component" value="Unassembled WGS sequence"/>
</dbReference>
<feature type="region of interest" description="Disordered" evidence="4">
    <location>
        <begin position="218"/>
        <end position="242"/>
    </location>
</feature>
<evidence type="ECO:0000256" key="2">
    <source>
        <dbReference type="ARBA" id="ARBA00023125"/>
    </source>
</evidence>
<feature type="domain" description="HTH marR-type" evidence="5">
    <location>
        <begin position="10"/>
        <end position="142"/>
    </location>
</feature>